<evidence type="ECO:0000313" key="2">
    <source>
        <dbReference type="Proteomes" id="UP000694843"/>
    </source>
</evidence>
<feature type="domain" description="Acyl-CoA thioester hydrolase/bile acid-CoA amino acid N-acetyltransferase" evidence="1">
    <location>
        <begin position="55"/>
        <end position="192"/>
    </location>
</feature>
<dbReference type="PANTHER" id="PTHR10824:SF4">
    <property type="entry name" value="ACYL-COENZYME A THIOESTERASE 1-LIKE"/>
    <property type="match status" value="1"/>
</dbReference>
<protein>
    <submittedName>
        <fullName evidence="3">Acyl-coenzyme A thioesterase 5</fullName>
    </submittedName>
</protein>
<dbReference type="GO" id="GO:0006631">
    <property type="term" value="P:fatty acid metabolic process"/>
    <property type="evidence" value="ECO:0007669"/>
    <property type="project" value="TreeGrafter"/>
</dbReference>
<dbReference type="GO" id="GO:0047617">
    <property type="term" value="F:fatty acyl-CoA hydrolase activity"/>
    <property type="evidence" value="ECO:0007669"/>
    <property type="project" value="TreeGrafter"/>
</dbReference>
<evidence type="ECO:0000259" key="1">
    <source>
        <dbReference type="Pfam" id="PF04775"/>
    </source>
</evidence>
<dbReference type="PANTHER" id="PTHR10824">
    <property type="entry name" value="ACYL-COENZYME A THIOESTERASE-RELATED"/>
    <property type="match status" value="1"/>
</dbReference>
<dbReference type="OMA" id="RRCINTS"/>
<dbReference type="InterPro" id="IPR006862">
    <property type="entry name" value="Thio_Ohase/aa_AcTrfase"/>
</dbReference>
<dbReference type="GO" id="GO:0006637">
    <property type="term" value="P:acyl-CoA metabolic process"/>
    <property type="evidence" value="ECO:0007669"/>
    <property type="project" value="TreeGrafter"/>
</dbReference>
<organism evidence="2 3">
    <name type="scientific">Hyalella azteca</name>
    <name type="common">Amphipod</name>
    <dbReference type="NCBI Taxonomy" id="294128"/>
    <lineage>
        <taxon>Eukaryota</taxon>
        <taxon>Metazoa</taxon>
        <taxon>Ecdysozoa</taxon>
        <taxon>Arthropoda</taxon>
        <taxon>Crustacea</taxon>
        <taxon>Multicrustacea</taxon>
        <taxon>Malacostraca</taxon>
        <taxon>Eumalacostraca</taxon>
        <taxon>Peracarida</taxon>
        <taxon>Amphipoda</taxon>
        <taxon>Senticaudata</taxon>
        <taxon>Talitrida</taxon>
        <taxon>Talitroidea</taxon>
        <taxon>Hyalellidae</taxon>
        <taxon>Hyalella</taxon>
    </lineage>
</organism>
<dbReference type="OrthoDB" id="6347013at2759"/>
<sequence>MLPSPTMLNIVKSCCRNGQYALVPKSWYYNSKLLQKCSMSSSACITVSPPACQLDDPVNITISGLKKHKIYTLHTSLTDQKGVPFTSVAHYRSDEHGIIDLDKTPSRGGHFASLYPMGPFISMVQQGPSGQHARIHLTDMYSPLNYQLEVYPDAVGYQLMQKGKSLGLKPICSTQHTRRLMGKGCTSIPVRHGRIRGTLHLPPGESEIWSL</sequence>
<dbReference type="Proteomes" id="UP000694843">
    <property type="component" value="Unplaced"/>
</dbReference>
<proteinExistence type="predicted"/>
<dbReference type="InterPro" id="IPR042490">
    <property type="entry name" value="Thio_Ohase/BAAT_N"/>
</dbReference>
<evidence type="ECO:0000313" key="3">
    <source>
        <dbReference type="RefSeq" id="XP_018026282.1"/>
    </source>
</evidence>
<dbReference type="Pfam" id="PF04775">
    <property type="entry name" value="Bile_Hydr_Trans"/>
    <property type="match status" value="1"/>
</dbReference>
<dbReference type="RefSeq" id="XP_018026282.1">
    <property type="nucleotide sequence ID" value="XM_018170793.2"/>
</dbReference>
<gene>
    <name evidence="3" type="primary">LOC108681726</name>
</gene>
<reference evidence="3" key="1">
    <citation type="submission" date="2025-08" db="UniProtKB">
        <authorList>
            <consortium name="RefSeq"/>
        </authorList>
    </citation>
    <scope>IDENTIFICATION</scope>
    <source>
        <tissue evidence="3">Whole organism</tissue>
    </source>
</reference>
<dbReference type="AlphaFoldDB" id="A0A8B7PLJ8"/>
<dbReference type="GeneID" id="108681726"/>
<accession>A0A8B7PLJ8</accession>
<keyword evidence="2" id="KW-1185">Reference proteome</keyword>
<dbReference type="Gene3D" id="2.60.40.2240">
    <property type="entry name" value="Acyl-CoA thioester hydrolase/BAAT N-terminal domain"/>
    <property type="match status" value="1"/>
</dbReference>
<dbReference type="KEGG" id="hazt:108681726"/>
<name>A0A8B7PLJ8_HYAAZ</name>